<organism evidence="6 7">
    <name type="scientific">Collimonas rhizosphaerae</name>
    <dbReference type="NCBI Taxonomy" id="3126357"/>
    <lineage>
        <taxon>Bacteria</taxon>
        <taxon>Pseudomonadati</taxon>
        <taxon>Pseudomonadota</taxon>
        <taxon>Betaproteobacteria</taxon>
        <taxon>Burkholderiales</taxon>
        <taxon>Oxalobacteraceae</taxon>
        <taxon>Collimonas</taxon>
    </lineage>
</organism>
<dbReference type="SUPFAM" id="SSF46689">
    <property type="entry name" value="Homeodomain-like"/>
    <property type="match status" value="1"/>
</dbReference>
<evidence type="ECO:0000256" key="2">
    <source>
        <dbReference type="ARBA" id="ARBA00023125"/>
    </source>
</evidence>
<dbReference type="InterPro" id="IPR036271">
    <property type="entry name" value="Tet_transcr_reg_TetR-rel_C_sf"/>
</dbReference>
<dbReference type="Gene3D" id="1.10.357.10">
    <property type="entry name" value="Tetracycline Repressor, domain 2"/>
    <property type="match status" value="1"/>
</dbReference>
<evidence type="ECO:0000256" key="4">
    <source>
        <dbReference type="PROSITE-ProRule" id="PRU00335"/>
    </source>
</evidence>
<dbReference type="RefSeq" id="WP_342829361.1">
    <property type="nucleotide sequence ID" value="NZ_JBANDC010000006.1"/>
</dbReference>
<evidence type="ECO:0000313" key="6">
    <source>
        <dbReference type="EMBL" id="MEM4987855.1"/>
    </source>
</evidence>
<dbReference type="PANTHER" id="PTHR47506:SF1">
    <property type="entry name" value="HTH-TYPE TRANSCRIPTIONAL REGULATOR YJDC"/>
    <property type="match status" value="1"/>
</dbReference>
<dbReference type="PANTHER" id="PTHR47506">
    <property type="entry name" value="TRANSCRIPTIONAL REGULATORY PROTEIN"/>
    <property type="match status" value="1"/>
</dbReference>
<accession>A0ABU9PV07</accession>
<comment type="caution">
    <text evidence="6">The sequence shown here is derived from an EMBL/GenBank/DDBJ whole genome shotgun (WGS) entry which is preliminary data.</text>
</comment>
<evidence type="ECO:0000259" key="5">
    <source>
        <dbReference type="PROSITE" id="PS50977"/>
    </source>
</evidence>
<reference evidence="6 7" key="1">
    <citation type="submission" date="2024-02" db="EMBL/GenBank/DDBJ databases">
        <title>Draft genome sequence of Collimonas sp. strain H4R21, an effective mineral-weathering bacterial strain isolated from the beech rhizosphere.</title>
        <authorList>
            <person name="Morin E."/>
            <person name="Uroz S."/>
            <person name="Leveau J.H.J."/>
            <person name="Kumar R."/>
            <person name="Rey M.W."/>
            <person name="Pham J."/>
        </authorList>
    </citation>
    <scope>NUCLEOTIDE SEQUENCE [LARGE SCALE GENOMIC DNA]</scope>
    <source>
        <strain evidence="6 7">H4R21</strain>
    </source>
</reference>
<dbReference type="SUPFAM" id="SSF48498">
    <property type="entry name" value="Tetracyclin repressor-like, C-terminal domain"/>
    <property type="match status" value="1"/>
</dbReference>
<evidence type="ECO:0000256" key="1">
    <source>
        <dbReference type="ARBA" id="ARBA00023015"/>
    </source>
</evidence>
<feature type="DNA-binding region" description="H-T-H motif" evidence="4">
    <location>
        <begin position="31"/>
        <end position="50"/>
    </location>
</feature>
<evidence type="ECO:0000256" key="3">
    <source>
        <dbReference type="ARBA" id="ARBA00023163"/>
    </source>
</evidence>
<proteinExistence type="predicted"/>
<dbReference type="PROSITE" id="PS50977">
    <property type="entry name" value="HTH_TETR_2"/>
    <property type="match status" value="1"/>
</dbReference>
<keyword evidence="2 4" id="KW-0238">DNA-binding</keyword>
<dbReference type="Pfam" id="PF00440">
    <property type="entry name" value="TetR_N"/>
    <property type="match status" value="1"/>
</dbReference>
<evidence type="ECO:0000313" key="7">
    <source>
        <dbReference type="Proteomes" id="UP001495910"/>
    </source>
</evidence>
<dbReference type="PRINTS" id="PR00455">
    <property type="entry name" value="HTHTETR"/>
</dbReference>
<protein>
    <submittedName>
        <fullName evidence="6">TetR/AcrR family transcriptional regulator</fullName>
    </submittedName>
</protein>
<sequence length="201" mass="22342">MGNITRGAGKRQQIVDKATELFSAHGFHPVGVDRIIDESNVARMTMYRHFAGKNDLIGEVLGQRFTFIVDSIARQLAPMEDAGARIKAIFDWYGAWFRSPEFAGCLFERALAEFGTAYPGVSEVAIRYRVKLFGWFEELLLEIVPDKAAKQLAGVFVMLLDGATIDARAFNDPSAAERAWQAAELLLNQAKNAAPRLFEQA</sequence>
<dbReference type="EMBL" id="JBANDC010000006">
    <property type="protein sequence ID" value="MEM4987855.1"/>
    <property type="molecule type" value="Genomic_DNA"/>
</dbReference>
<dbReference type="Proteomes" id="UP001495910">
    <property type="component" value="Unassembled WGS sequence"/>
</dbReference>
<keyword evidence="3" id="KW-0804">Transcription</keyword>
<keyword evidence="7" id="KW-1185">Reference proteome</keyword>
<feature type="domain" description="HTH tetR-type" evidence="5">
    <location>
        <begin position="8"/>
        <end position="68"/>
    </location>
</feature>
<dbReference type="InterPro" id="IPR009057">
    <property type="entry name" value="Homeodomain-like_sf"/>
</dbReference>
<gene>
    <name evidence="6" type="ORF">V8G57_10695</name>
</gene>
<keyword evidence="1" id="KW-0805">Transcription regulation</keyword>
<dbReference type="InterPro" id="IPR001647">
    <property type="entry name" value="HTH_TetR"/>
</dbReference>
<name>A0ABU9PV07_9BURK</name>